<organism evidence="3 4">
    <name type="scientific">Steinernema carpocapsae</name>
    <name type="common">Entomopathogenic nematode</name>
    <dbReference type="NCBI Taxonomy" id="34508"/>
    <lineage>
        <taxon>Eukaryota</taxon>
        <taxon>Metazoa</taxon>
        <taxon>Ecdysozoa</taxon>
        <taxon>Nematoda</taxon>
        <taxon>Chromadorea</taxon>
        <taxon>Rhabditida</taxon>
        <taxon>Tylenchina</taxon>
        <taxon>Panagrolaimomorpha</taxon>
        <taxon>Strongyloidoidea</taxon>
        <taxon>Steinernematidae</taxon>
        <taxon>Steinernema</taxon>
    </lineage>
</organism>
<keyword evidence="4" id="KW-1185">Reference proteome</keyword>
<dbReference type="STRING" id="34508.A0A4U8UWB5"/>
<evidence type="ECO:0000256" key="1">
    <source>
        <dbReference type="SAM" id="MobiDB-lite"/>
    </source>
</evidence>
<name>A0A4U8UWB5_STECR</name>
<sequence>MLREMRTVELSVSYVNAITARFSNLNGKCVADEKSVSAFALELVKKHLEDDLPDTQPPAEVLSKRFVPVHGAPHSPLAVLVRKLMNTDERVQEEGSPASNLQQAKTDAQYPPPSRKQYILRWCAPRPGLNSRPVNHRMYVNLENDEFRICSSITDDLVMM</sequence>
<evidence type="ECO:0000259" key="2">
    <source>
        <dbReference type="Pfam" id="PF19533"/>
    </source>
</evidence>
<protein>
    <recommendedName>
        <fullName evidence="2">Rab3GAP catalytic subunit C-terminal domain-containing protein</fullName>
    </recommendedName>
</protein>
<dbReference type="InterPro" id="IPR045698">
    <property type="entry name" value="Rab3GAP1_C"/>
</dbReference>
<dbReference type="AlphaFoldDB" id="A0A4U8UWB5"/>
<dbReference type="Pfam" id="PF19533">
    <property type="entry name" value="Rab3-GAP_cat_C"/>
    <property type="match status" value="1"/>
</dbReference>
<evidence type="ECO:0000313" key="4">
    <source>
        <dbReference type="Proteomes" id="UP000298663"/>
    </source>
</evidence>
<evidence type="ECO:0000313" key="3">
    <source>
        <dbReference type="EMBL" id="TMS36118.1"/>
    </source>
</evidence>
<reference evidence="3 4" key="1">
    <citation type="journal article" date="2015" name="Genome Biol.">
        <title>Comparative genomics of Steinernema reveals deeply conserved gene regulatory networks.</title>
        <authorList>
            <person name="Dillman A.R."/>
            <person name="Macchietto M."/>
            <person name="Porter C.F."/>
            <person name="Rogers A."/>
            <person name="Williams B."/>
            <person name="Antoshechkin I."/>
            <person name="Lee M.M."/>
            <person name="Goodwin Z."/>
            <person name="Lu X."/>
            <person name="Lewis E.E."/>
            <person name="Goodrich-Blair H."/>
            <person name="Stock S.P."/>
            <person name="Adams B.J."/>
            <person name="Sternberg P.W."/>
            <person name="Mortazavi A."/>
        </authorList>
    </citation>
    <scope>NUCLEOTIDE SEQUENCE [LARGE SCALE GENOMIC DNA]</scope>
    <source>
        <strain evidence="3 4">ALL</strain>
    </source>
</reference>
<feature type="compositionally biased region" description="Polar residues" evidence="1">
    <location>
        <begin position="97"/>
        <end position="106"/>
    </location>
</feature>
<dbReference type="Proteomes" id="UP000298663">
    <property type="component" value="Unassembled WGS sequence"/>
</dbReference>
<dbReference type="EMBL" id="AZBU02000001">
    <property type="protein sequence ID" value="TMS36118.1"/>
    <property type="molecule type" value="Genomic_DNA"/>
</dbReference>
<accession>A0A4U8UWB5</accession>
<gene>
    <name evidence="3" type="ORF">L596_003367</name>
</gene>
<feature type="region of interest" description="Disordered" evidence="1">
    <location>
        <begin position="90"/>
        <end position="113"/>
    </location>
</feature>
<comment type="caution">
    <text evidence="3">The sequence shown here is derived from an EMBL/GenBank/DDBJ whole genome shotgun (WGS) entry which is preliminary data.</text>
</comment>
<proteinExistence type="predicted"/>
<feature type="domain" description="Rab3GAP catalytic subunit C-terminal" evidence="2">
    <location>
        <begin position="73"/>
        <end position="156"/>
    </location>
</feature>
<reference evidence="3 4" key="2">
    <citation type="journal article" date="2019" name="G3 (Bethesda)">
        <title>Hybrid Assembly of the Genome of the Entomopathogenic Nematode Steinernema carpocapsae Identifies the X-Chromosome.</title>
        <authorList>
            <person name="Serra L."/>
            <person name="Macchietto M."/>
            <person name="Macias-Munoz A."/>
            <person name="McGill C.J."/>
            <person name="Rodriguez I.M."/>
            <person name="Rodriguez B."/>
            <person name="Murad R."/>
            <person name="Mortazavi A."/>
        </authorList>
    </citation>
    <scope>NUCLEOTIDE SEQUENCE [LARGE SCALE GENOMIC DNA]</scope>
    <source>
        <strain evidence="3 4">ALL</strain>
    </source>
</reference>